<dbReference type="InterPro" id="IPR029526">
    <property type="entry name" value="PGBD"/>
</dbReference>
<dbReference type="HOGENOM" id="CLU_1384985_0_0_1"/>
<evidence type="ECO:0000313" key="2">
    <source>
        <dbReference type="EMBL" id="KFA66810.1"/>
    </source>
</evidence>
<keyword evidence="3" id="KW-1185">Reference proteome</keyword>
<feature type="domain" description="PiggyBac transposable element-derived protein" evidence="1">
    <location>
        <begin position="26"/>
        <end position="190"/>
    </location>
</feature>
<evidence type="ECO:0000313" key="3">
    <source>
        <dbReference type="Proteomes" id="UP000028524"/>
    </source>
</evidence>
<reference evidence="2 3" key="1">
    <citation type="journal article" date="2014" name="BMC Genomics">
        <title>Comparative genome sequencing reveals chemotype-specific gene clusters in the toxigenic black mold Stachybotrys.</title>
        <authorList>
            <person name="Semeiks J."/>
            <person name="Borek D."/>
            <person name="Otwinowski Z."/>
            <person name="Grishin N.V."/>
        </authorList>
    </citation>
    <scope>NUCLEOTIDE SEQUENCE [LARGE SCALE GENOMIC DNA]</scope>
    <source>
        <strain evidence="2 3">IBT 40285</strain>
    </source>
</reference>
<accession>A0A084QS75</accession>
<dbReference type="InParanoid" id="A0A084QS75"/>
<gene>
    <name evidence="2" type="ORF">S40285_09303</name>
</gene>
<organism evidence="2 3">
    <name type="scientific">Stachybotrys chlorohalonatus (strain IBT 40285)</name>
    <dbReference type="NCBI Taxonomy" id="1283841"/>
    <lineage>
        <taxon>Eukaryota</taxon>
        <taxon>Fungi</taxon>
        <taxon>Dikarya</taxon>
        <taxon>Ascomycota</taxon>
        <taxon>Pezizomycotina</taxon>
        <taxon>Sordariomycetes</taxon>
        <taxon>Hypocreomycetidae</taxon>
        <taxon>Hypocreales</taxon>
        <taxon>Stachybotryaceae</taxon>
        <taxon>Stachybotrys</taxon>
    </lineage>
</organism>
<sequence length="197" mass="22538">MSAKSLEPSRTQGDRKPQFLPLPPTALQLFQTFVPEPLVARWVNYTNKAAEMADLQYWSPVSSSEIYTWLAILIYMGMHKKSCFRDYWKAPTAQGFDPTHPIIKLMPSRRFEQLRTRLRICPEAYTTTHEHDAFDCIDEWSTHLQIAALSLYIPGTNIAVDEKMVAFTGMSKLKLTITTKPTPTGFKVWVKPNKAIS</sequence>
<dbReference type="PANTHER" id="PTHR46599:SF3">
    <property type="entry name" value="PIGGYBAC TRANSPOSABLE ELEMENT-DERIVED PROTEIN 4"/>
    <property type="match status" value="1"/>
</dbReference>
<dbReference type="OrthoDB" id="5428673at2759"/>
<evidence type="ECO:0000259" key="1">
    <source>
        <dbReference type="Pfam" id="PF13843"/>
    </source>
</evidence>
<dbReference type="Proteomes" id="UP000028524">
    <property type="component" value="Unassembled WGS sequence"/>
</dbReference>
<proteinExistence type="predicted"/>
<dbReference type="Pfam" id="PF13843">
    <property type="entry name" value="DDE_Tnp_1_7"/>
    <property type="match status" value="1"/>
</dbReference>
<dbReference type="PANTHER" id="PTHR46599">
    <property type="entry name" value="PIGGYBAC TRANSPOSABLE ELEMENT-DERIVED PROTEIN 4"/>
    <property type="match status" value="1"/>
</dbReference>
<dbReference type="EMBL" id="KL660367">
    <property type="protein sequence ID" value="KFA66810.1"/>
    <property type="molecule type" value="Genomic_DNA"/>
</dbReference>
<name>A0A084QS75_STAC4</name>
<protein>
    <recommendedName>
        <fullName evidence="1">PiggyBac transposable element-derived protein domain-containing protein</fullName>
    </recommendedName>
</protein>
<dbReference type="AlphaFoldDB" id="A0A084QS75"/>
<dbReference type="OMA" id="IDEWSTH"/>